<accession>A0ABS9HPG5</accession>
<keyword evidence="1" id="KW-0732">Signal</keyword>
<reference evidence="2" key="1">
    <citation type="submission" date="2022-01" db="EMBL/GenBank/DDBJ databases">
        <title>Lysobacter chinensis sp. nov., a bacterium isolated from cow dung compost.</title>
        <authorList>
            <person name="Liu Y."/>
        </authorList>
    </citation>
    <scope>NUCLEOTIDE SEQUENCE</scope>
    <source>
        <strain evidence="2">TLK-CK17</strain>
    </source>
</reference>
<gene>
    <name evidence="2" type="ORF">L3V18_00365</name>
</gene>
<evidence type="ECO:0000313" key="3">
    <source>
        <dbReference type="Proteomes" id="UP001430796"/>
    </source>
</evidence>
<evidence type="ECO:0008006" key="4">
    <source>
        <dbReference type="Google" id="ProtNLM"/>
    </source>
</evidence>
<name>A0ABS9HPG5_9GAMM</name>
<feature type="signal peptide" evidence="1">
    <location>
        <begin position="1"/>
        <end position="21"/>
    </location>
</feature>
<reference evidence="2" key="2">
    <citation type="submission" date="2022-01" db="EMBL/GenBank/DDBJ databases">
        <authorList>
            <person name="Zhou L.Y."/>
        </authorList>
    </citation>
    <scope>NUCLEOTIDE SEQUENCE</scope>
    <source>
        <strain evidence="2">TLK-CK17</strain>
    </source>
</reference>
<organism evidence="2 3">
    <name type="scientific">Marilutibacter chinensis</name>
    <dbReference type="NCBI Taxonomy" id="2912247"/>
    <lineage>
        <taxon>Bacteria</taxon>
        <taxon>Pseudomonadati</taxon>
        <taxon>Pseudomonadota</taxon>
        <taxon>Gammaproteobacteria</taxon>
        <taxon>Lysobacterales</taxon>
        <taxon>Lysobacteraceae</taxon>
        <taxon>Marilutibacter</taxon>
    </lineage>
</organism>
<dbReference type="EMBL" id="JAKJPO010000001">
    <property type="protein sequence ID" value="MCF7220245.1"/>
    <property type="molecule type" value="Genomic_DNA"/>
</dbReference>
<keyword evidence="3" id="KW-1185">Reference proteome</keyword>
<dbReference type="RefSeq" id="WP_237052643.1">
    <property type="nucleotide sequence ID" value="NZ_JAKJPO010000001.1"/>
</dbReference>
<evidence type="ECO:0000256" key="1">
    <source>
        <dbReference type="SAM" id="SignalP"/>
    </source>
</evidence>
<comment type="caution">
    <text evidence="2">The sequence shown here is derived from an EMBL/GenBank/DDBJ whole genome shotgun (WGS) entry which is preliminary data.</text>
</comment>
<sequence>MSTLRILPAMLCLLLPLAAQAADPAPSGIGAEIRQELADARQEVDVELARARQELETGNLRLDDGMHFGRSDRPHADLPRAEITPQGDFLIEGRAQTIDADQRRELLAYRGLVVGIARSGIDIGQRGAEAALDAVGTSWVGMLFGAMTGSLERRVERTIAEEIEPAVRNLCRQLPAAMESQQRLARSLPQFRPYATLEADDVDDCEEQVRQGFASR</sequence>
<protein>
    <recommendedName>
        <fullName evidence="4">YfdX protein</fullName>
    </recommendedName>
</protein>
<feature type="chain" id="PRO_5046740856" description="YfdX protein" evidence="1">
    <location>
        <begin position="22"/>
        <end position="216"/>
    </location>
</feature>
<dbReference type="Proteomes" id="UP001430796">
    <property type="component" value="Unassembled WGS sequence"/>
</dbReference>
<proteinExistence type="predicted"/>
<evidence type="ECO:0000313" key="2">
    <source>
        <dbReference type="EMBL" id="MCF7220245.1"/>
    </source>
</evidence>